<evidence type="ECO:0000256" key="1">
    <source>
        <dbReference type="SAM" id="MobiDB-lite"/>
    </source>
</evidence>
<evidence type="ECO:0000256" key="2">
    <source>
        <dbReference type="SAM" id="Phobius"/>
    </source>
</evidence>
<name>A0A829R3M4_LISGR</name>
<keyword evidence="2" id="KW-0472">Membrane</keyword>
<feature type="transmembrane region" description="Helical" evidence="2">
    <location>
        <begin position="377"/>
        <end position="396"/>
    </location>
</feature>
<feature type="transmembrane region" description="Helical" evidence="2">
    <location>
        <begin position="312"/>
        <end position="331"/>
    </location>
</feature>
<feature type="compositionally biased region" description="Basic and acidic residues" evidence="1">
    <location>
        <begin position="588"/>
        <end position="598"/>
    </location>
</feature>
<keyword evidence="2" id="KW-0812">Transmembrane</keyword>
<evidence type="ECO:0008006" key="5">
    <source>
        <dbReference type="Google" id="ProtNLM"/>
    </source>
</evidence>
<feature type="compositionally biased region" description="Basic and acidic residues" evidence="1">
    <location>
        <begin position="543"/>
        <end position="553"/>
    </location>
</feature>
<proteinExistence type="predicted"/>
<accession>A0A829R3M4</accession>
<evidence type="ECO:0000313" key="4">
    <source>
        <dbReference type="Proteomes" id="UP000019251"/>
    </source>
</evidence>
<comment type="caution">
    <text evidence="3">The sequence shown here is derived from an EMBL/GenBank/DDBJ whole genome shotgun (WGS) entry which is preliminary data.</text>
</comment>
<feature type="compositionally biased region" description="Polar residues" evidence="1">
    <location>
        <begin position="506"/>
        <end position="542"/>
    </location>
</feature>
<reference evidence="3 4" key="1">
    <citation type="submission" date="2012-12" db="EMBL/GenBank/DDBJ databases">
        <title>Novel taxa of Listeriaceae from agricultural environments in the United States.</title>
        <authorList>
            <person name="den Bakker H.C."/>
            <person name="Allred A."/>
            <person name="Warchocki S."/>
            <person name="Wright E.M."/>
            <person name="Burrell A."/>
            <person name="Nightingale K.K."/>
            <person name="Kephart D."/>
            <person name="Wiedmann M."/>
        </authorList>
    </citation>
    <scope>NUCLEOTIDE SEQUENCE [LARGE SCALE GENOMIC DNA]</scope>
    <source>
        <strain evidence="3 4">FSL F6-1183</strain>
    </source>
</reference>
<feature type="compositionally biased region" description="Polar residues" evidence="1">
    <location>
        <begin position="630"/>
        <end position="640"/>
    </location>
</feature>
<dbReference type="NCBIfam" id="NF046089">
    <property type="entry name" value="CD3337_EF1877"/>
    <property type="match status" value="1"/>
</dbReference>
<feature type="compositionally biased region" description="Acidic residues" evidence="1">
    <location>
        <begin position="619"/>
        <end position="628"/>
    </location>
</feature>
<feature type="region of interest" description="Disordered" evidence="1">
    <location>
        <begin position="466"/>
        <end position="647"/>
    </location>
</feature>
<sequence>MQAKEKEALSENQTKPKVVKEGGVELHIKRFPLSRYQVNNEAADTKFKGTFVSLANAGSTVTQMTAVVVDTAMDELFNLKVIDKFAGNITSISTSLYHVLLANFGKILFVYAIGYIFYLALVRQRAAEAMKKGLLFLVVMVLGGWYMAHSGYVIKGLNALSTETQGKLMVVGNKIVDVANGQGNYGDSNKVQKGKEQLGTVSILRNVYFDMAVEKPFLLTNFGETSKEKINKQKTDSGLSRTDTLLSYKLSEDGEKEKSDFVEKEIDKHNNENLESGNVFTQWGQASFGAIVSIAFGIPFLGLALVSFLLQYIAILIALVLPVMLLLSFIPQFANSFFVGFKSLVVVFLTKAALAVMILVIYLISAMTDSLIPPTSFGMYVLNMVVVAVIFIVMILKRDKLVKFITAGKVQQVDGNLLKNVKKDMVEPAFSVSKNAAKGGVALATTPVKAGAAVINKGRDMWNKYKGEGTSLEGSEDKTPSNERTKQKKEEGKQSLRPEGKALTPRENQTNQPNSSNNISPDTKNVGEQSNKTSTGTPVSIQDNEKYPEEARTEQTITTSKGKKVALHVHSDSQEDIERSEQQPPPLKEPKVSKEKVVPPRTSAQQQIERKLSSHPEAFEPDLSEEESAQSKSTILQNYAKQKRDKQ</sequence>
<feature type="transmembrane region" description="Helical" evidence="2">
    <location>
        <begin position="99"/>
        <end position="121"/>
    </location>
</feature>
<feature type="compositionally biased region" description="Basic and acidic residues" evidence="1">
    <location>
        <begin position="475"/>
        <end position="500"/>
    </location>
</feature>
<protein>
    <recommendedName>
        <fullName evidence="5">Conjugative transposon membrane protein</fullName>
    </recommendedName>
</protein>
<feature type="transmembrane region" description="Helical" evidence="2">
    <location>
        <begin position="343"/>
        <end position="365"/>
    </location>
</feature>
<gene>
    <name evidence="3" type="ORF">LMUR_12506</name>
</gene>
<dbReference type="Proteomes" id="UP000019251">
    <property type="component" value="Unassembled WGS sequence"/>
</dbReference>
<organism evidence="3 4">
    <name type="scientific">Listeria grayi FSL F6-1183</name>
    <dbReference type="NCBI Taxonomy" id="1265827"/>
    <lineage>
        <taxon>Bacteria</taxon>
        <taxon>Bacillati</taxon>
        <taxon>Bacillota</taxon>
        <taxon>Bacilli</taxon>
        <taxon>Bacillales</taxon>
        <taxon>Listeriaceae</taxon>
        <taxon>Listeria</taxon>
    </lineage>
</organism>
<feature type="transmembrane region" description="Helical" evidence="2">
    <location>
        <begin position="133"/>
        <end position="154"/>
    </location>
</feature>
<feature type="transmembrane region" description="Helical" evidence="2">
    <location>
        <begin position="286"/>
        <end position="306"/>
    </location>
</feature>
<dbReference type="AlphaFoldDB" id="A0A829R3M4"/>
<feature type="compositionally biased region" description="Basic and acidic residues" evidence="1">
    <location>
        <begin position="569"/>
        <end position="581"/>
    </location>
</feature>
<feature type="compositionally biased region" description="Basic and acidic residues" evidence="1">
    <location>
        <begin position="608"/>
        <end position="618"/>
    </location>
</feature>
<evidence type="ECO:0000313" key="3">
    <source>
        <dbReference type="EMBL" id="EUJ26632.1"/>
    </source>
</evidence>
<dbReference type="InterPro" id="IPR058112">
    <property type="entry name" value="CD3337_EF1877-like"/>
</dbReference>
<dbReference type="EMBL" id="AODG01000015">
    <property type="protein sequence ID" value="EUJ26632.1"/>
    <property type="molecule type" value="Genomic_DNA"/>
</dbReference>
<keyword evidence="2" id="KW-1133">Transmembrane helix</keyword>